<dbReference type="AlphaFoldDB" id="A0A1I7XFM4"/>
<name>A0A1I7XFM4_HETBA</name>
<dbReference type="WBParaSite" id="Hba_16120">
    <property type="protein sequence ID" value="Hba_16120"/>
    <property type="gene ID" value="Hba_16120"/>
</dbReference>
<accession>A0A1I7XFM4</accession>
<protein>
    <submittedName>
        <fullName evidence="2">Uncharacterized protein</fullName>
    </submittedName>
</protein>
<reference evidence="2" key="1">
    <citation type="submission" date="2016-11" db="UniProtKB">
        <authorList>
            <consortium name="WormBaseParasite"/>
        </authorList>
    </citation>
    <scope>IDENTIFICATION</scope>
</reference>
<evidence type="ECO:0000313" key="2">
    <source>
        <dbReference type="WBParaSite" id="Hba_16120"/>
    </source>
</evidence>
<sequence>MAPVLMIVEWIVENGELKVTRFL</sequence>
<proteinExistence type="predicted"/>
<organism evidence="1 2">
    <name type="scientific">Heterorhabditis bacteriophora</name>
    <name type="common">Entomopathogenic nematode worm</name>
    <dbReference type="NCBI Taxonomy" id="37862"/>
    <lineage>
        <taxon>Eukaryota</taxon>
        <taxon>Metazoa</taxon>
        <taxon>Ecdysozoa</taxon>
        <taxon>Nematoda</taxon>
        <taxon>Chromadorea</taxon>
        <taxon>Rhabditida</taxon>
        <taxon>Rhabditina</taxon>
        <taxon>Rhabditomorpha</taxon>
        <taxon>Strongyloidea</taxon>
        <taxon>Heterorhabditidae</taxon>
        <taxon>Heterorhabditis</taxon>
    </lineage>
</organism>
<evidence type="ECO:0000313" key="1">
    <source>
        <dbReference type="Proteomes" id="UP000095283"/>
    </source>
</evidence>
<keyword evidence="1" id="KW-1185">Reference proteome</keyword>
<dbReference type="Proteomes" id="UP000095283">
    <property type="component" value="Unplaced"/>
</dbReference>